<evidence type="ECO:0000313" key="2">
    <source>
        <dbReference type="EMBL" id="WIF99297.1"/>
    </source>
</evidence>
<dbReference type="GO" id="GO:0003677">
    <property type="term" value="F:DNA binding"/>
    <property type="evidence" value="ECO:0007669"/>
    <property type="project" value="UniProtKB-KW"/>
</dbReference>
<dbReference type="RefSeq" id="WP_231418087.1">
    <property type="nucleotide sequence ID" value="NZ_CP126446.1"/>
</dbReference>
<dbReference type="Proteomes" id="UP001236652">
    <property type="component" value="Chromosome"/>
</dbReference>
<dbReference type="PANTHER" id="PTHR40516:SF1">
    <property type="entry name" value="ANTITOXIN CHPS-RELATED"/>
    <property type="match status" value="1"/>
</dbReference>
<evidence type="ECO:0000313" key="3">
    <source>
        <dbReference type="Proteomes" id="UP001236652"/>
    </source>
</evidence>
<keyword evidence="3" id="KW-1185">Reference proteome</keyword>
<organism evidence="2 3">
    <name type="scientific">Pontibacillus chungwhensis</name>
    <dbReference type="NCBI Taxonomy" id="265426"/>
    <lineage>
        <taxon>Bacteria</taxon>
        <taxon>Bacillati</taxon>
        <taxon>Bacillota</taxon>
        <taxon>Bacilli</taxon>
        <taxon>Bacillales</taxon>
        <taxon>Bacillaceae</taxon>
        <taxon>Pontibacillus</taxon>
    </lineage>
</organism>
<sequence>MSTKIQKLGDGLAIRIPPHVAEQLQVQQGSEVEIKIEGGIVTLQPVNRKLDLNELLSEITPENRHDEIDVGSEGNEKL</sequence>
<dbReference type="SMART" id="SM00966">
    <property type="entry name" value="SpoVT_AbrB"/>
    <property type="match status" value="1"/>
</dbReference>
<keyword evidence="2" id="KW-0238">DNA-binding</keyword>
<dbReference type="Pfam" id="PF04014">
    <property type="entry name" value="MazE_antitoxin"/>
    <property type="match status" value="1"/>
</dbReference>
<dbReference type="InterPro" id="IPR037914">
    <property type="entry name" value="SpoVT-AbrB_sf"/>
</dbReference>
<dbReference type="InterPro" id="IPR039052">
    <property type="entry name" value="Antitox_PemI-like"/>
</dbReference>
<dbReference type="SUPFAM" id="SSF89447">
    <property type="entry name" value="AbrB/MazE/MraZ-like"/>
    <property type="match status" value="1"/>
</dbReference>
<evidence type="ECO:0000259" key="1">
    <source>
        <dbReference type="SMART" id="SM00966"/>
    </source>
</evidence>
<dbReference type="Gene3D" id="2.10.260.10">
    <property type="match status" value="1"/>
</dbReference>
<reference evidence="2 3" key="1">
    <citation type="submission" date="2023-05" db="EMBL/GenBank/DDBJ databases">
        <title>Comparative genomics reveals the evidence of polycyclic aromatic hydrocarbons degradation in moderately halophilic genus Pontibacillus.</title>
        <authorList>
            <person name="Yang H."/>
            <person name="Qian Z."/>
        </authorList>
    </citation>
    <scope>NUCLEOTIDE SEQUENCE [LARGE SCALE GENOMIC DNA]</scope>
    <source>
        <strain evidence="3">HN14</strain>
    </source>
</reference>
<name>A0ABY8V219_9BACI</name>
<proteinExistence type="predicted"/>
<dbReference type="InterPro" id="IPR007159">
    <property type="entry name" value="SpoVT-AbrB_dom"/>
</dbReference>
<dbReference type="PANTHER" id="PTHR40516">
    <property type="entry name" value="ANTITOXIN CHPS-RELATED"/>
    <property type="match status" value="1"/>
</dbReference>
<gene>
    <name evidence="2" type="ORF">QNI29_06455</name>
</gene>
<dbReference type="EMBL" id="CP126446">
    <property type="protein sequence ID" value="WIF99297.1"/>
    <property type="molecule type" value="Genomic_DNA"/>
</dbReference>
<protein>
    <submittedName>
        <fullName evidence="2">AbrB/MazE/SpoVT family DNA-binding domain-containing protein</fullName>
    </submittedName>
</protein>
<feature type="domain" description="SpoVT-AbrB" evidence="1">
    <location>
        <begin position="6"/>
        <end position="51"/>
    </location>
</feature>
<accession>A0ABY8V219</accession>